<reference evidence="4 5" key="1">
    <citation type="submission" date="2019-03" db="EMBL/GenBank/DDBJ databases">
        <title>Deep-cultivation of Planctomycetes and their phenomic and genomic characterization uncovers novel biology.</title>
        <authorList>
            <person name="Wiegand S."/>
            <person name="Jogler M."/>
            <person name="Boedeker C."/>
            <person name="Pinto D."/>
            <person name="Vollmers J."/>
            <person name="Rivas-Marin E."/>
            <person name="Kohn T."/>
            <person name="Peeters S.H."/>
            <person name="Heuer A."/>
            <person name="Rast P."/>
            <person name="Oberbeckmann S."/>
            <person name="Bunk B."/>
            <person name="Jeske O."/>
            <person name="Meyerdierks A."/>
            <person name="Storesund J.E."/>
            <person name="Kallscheuer N."/>
            <person name="Luecker S."/>
            <person name="Lage O.M."/>
            <person name="Pohl T."/>
            <person name="Merkel B.J."/>
            <person name="Hornburger P."/>
            <person name="Mueller R.-W."/>
            <person name="Bruemmer F."/>
            <person name="Labrenz M."/>
            <person name="Spormann A.M."/>
            <person name="Op den Camp H."/>
            <person name="Overmann J."/>
            <person name="Amann R."/>
            <person name="Jetten M.S.M."/>
            <person name="Mascher T."/>
            <person name="Medema M.H."/>
            <person name="Devos D.P."/>
            <person name="Kaster A.-K."/>
            <person name="Ovreas L."/>
            <person name="Rohde M."/>
            <person name="Galperin M.Y."/>
            <person name="Jogler C."/>
        </authorList>
    </citation>
    <scope>NUCLEOTIDE SEQUENCE [LARGE SCALE GENOMIC DNA]</scope>
    <source>
        <strain evidence="4 5">Enr13</strain>
    </source>
</reference>
<dbReference type="InterPro" id="IPR002347">
    <property type="entry name" value="SDR_fam"/>
</dbReference>
<dbReference type="RefSeq" id="WP_197455828.1">
    <property type="nucleotide sequence ID" value="NZ_CP037423.1"/>
</dbReference>
<dbReference type="EMBL" id="CP037423">
    <property type="protein sequence ID" value="QDV41442.1"/>
    <property type="molecule type" value="Genomic_DNA"/>
</dbReference>
<dbReference type="PANTHER" id="PTHR42760">
    <property type="entry name" value="SHORT-CHAIN DEHYDROGENASES/REDUCTASES FAMILY MEMBER"/>
    <property type="match status" value="1"/>
</dbReference>
<dbReference type="AlphaFoldDB" id="A0A518HKR1"/>
<organism evidence="4 5">
    <name type="scientific">Stieleria neptunia</name>
    <dbReference type="NCBI Taxonomy" id="2527979"/>
    <lineage>
        <taxon>Bacteria</taxon>
        <taxon>Pseudomonadati</taxon>
        <taxon>Planctomycetota</taxon>
        <taxon>Planctomycetia</taxon>
        <taxon>Pirellulales</taxon>
        <taxon>Pirellulaceae</taxon>
        <taxon>Stieleria</taxon>
    </lineage>
</organism>
<feature type="region of interest" description="Disordered" evidence="3">
    <location>
        <begin position="97"/>
        <end position="133"/>
    </location>
</feature>
<evidence type="ECO:0000313" key="4">
    <source>
        <dbReference type="EMBL" id="QDV41442.1"/>
    </source>
</evidence>
<name>A0A518HKR1_9BACT</name>
<feature type="compositionally biased region" description="Polar residues" evidence="3">
    <location>
        <begin position="122"/>
        <end position="133"/>
    </location>
</feature>
<dbReference type="PRINTS" id="PR00081">
    <property type="entry name" value="GDHRDH"/>
</dbReference>
<feature type="compositionally biased region" description="Low complexity" evidence="3">
    <location>
        <begin position="98"/>
        <end position="109"/>
    </location>
</feature>
<protein>
    <submittedName>
        <fullName evidence="4">3-oxoacyl-[acyl-carrier-protein] reductase FabG</fullName>
        <ecNumber evidence="4">1.1.1.100</ecNumber>
    </submittedName>
</protein>
<dbReference type="SUPFAM" id="SSF51735">
    <property type="entry name" value="NAD(P)-binding Rossmann-fold domains"/>
    <property type="match status" value="1"/>
</dbReference>
<keyword evidence="2 4" id="KW-0560">Oxidoreductase</keyword>
<dbReference type="EC" id="1.1.1.100" evidence="4"/>
<comment type="similarity">
    <text evidence="1">Belongs to the short-chain dehydrogenases/reductases (SDR) family.</text>
</comment>
<dbReference type="Proteomes" id="UP000319004">
    <property type="component" value="Chromosome"/>
</dbReference>
<dbReference type="Gene3D" id="3.40.50.720">
    <property type="entry name" value="NAD(P)-binding Rossmann-like Domain"/>
    <property type="match status" value="1"/>
</dbReference>
<dbReference type="GO" id="GO:0004316">
    <property type="term" value="F:3-oxoacyl-[acyl-carrier-protein] reductase (NADPH) activity"/>
    <property type="evidence" value="ECO:0007669"/>
    <property type="project" value="UniProtKB-EC"/>
</dbReference>
<dbReference type="GO" id="GO:0048038">
    <property type="term" value="F:quinone binding"/>
    <property type="evidence" value="ECO:0007669"/>
    <property type="project" value="TreeGrafter"/>
</dbReference>
<dbReference type="KEGG" id="snep:Enr13x_12810"/>
<sequence length="427" mass="45853">MFKTDSNVLDVMLQGMRQATEANFKLQQDLLRGWTRYWPGFTARPVAPMVDPESGLANPISAAALRLAKAQRQLAMQRYDGALAAMDSVLGLTEEAEAGSAAPASETPTKTAVPPSGAVQPPNETTNTSEQGQTEMITKAPEPELQAAPELPMGVYKNIREKVAVVTGAASGIGEAVARELAARGAKAVMLVDRSDSVQELAKSINESAGREVAEAKMGDTTDEAFRKRVFNEAAEKYGIVSICVPAAGITRDALAVTINKETGRAQIYPTETFRQVTEVNLIAPIYWGIEMVARIAEDRRQRGLKRWDPDELIQGVVVFLGSVSSQGNKGQISYAVAKAGLEGAAATLTKEAIFHGVRCGIIHPGFTDTPMARALGQDFLDKNVLPYTQLRRLIKPEEIADAICFMISNSAVSGELWADAGWHGPA</sequence>
<gene>
    <name evidence="4" type="primary">fabG_2</name>
    <name evidence="4" type="ORF">Enr13x_12810</name>
</gene>
<dbReference type="GO" id="GO:0006633">
    <property type="term" value="P:fatty acid biosynthetic process"/>
    <property type="evidence" value="ECO:0007669"/>
    <property type="project" value="TreeGrafter"/>
</dbReference>
<dbReference type="PANTHER" id="PTHR42760:SF133">
    <property type="entry name" value="3-OXOACYL-[ACYL-CARRIER-PROTEIN] REDUCTASE"/>
    <property type="match status" value="1"/>
</dbReference>
<proteinExistence type="inferred from homology"/>
<dbReference type="InterPro" id="IPR036291">
    <property type="entry name" value="NAD(P)-bd_dom_sf"/>
</dbReference>
<keyword evidence="5" id="KW-1185">Reference proteome</keyword>
<accession>A0A518HKR1</accession>
<evidence type="ECO:0000256" key="1">
    <source>
        <dbReference type="ARBA" id="ARBA00006484"/>
    </source>
</evidence>
<dbReference type="Pfam" id="PF13561">
    <property type="entry name" value="adh_short_C2"/>
    <property type="match status" value="1"/>
</dbReference>
<evidence type="ECO:0000256" key="2">
    <source>
        <dbReference type="ARBA" id="ARBA00023002"/>
    </source>
</evidence>
<evidence type="ECO:0000313" key="5">
    <source>
        <dbReference type="Proteomes" id="UP000319004"/>
    </source>
</evidence>
<evidence type="ECO:0000256" key="3">
    <source>
        <dbReference type="SAM" id="MobiDB-lite"/>
    </source>
</evidence>